<comment type="caution">
    <text evidence="8">The sequence shown here is derived from an EMBL/GenBank/DDBJ whole genome shotgun (WGS) entry which is preliminary data.</text>
</comment>
<evidence type="ECO:0000313" key="9">
    <source>
        <dbReference type="Proteomes" id="UP000051442"/>
    </source>
</evidence>
<dbReference type="InterPro" id="IPR020846">
    <property type="entry name" value="MFS_dom"/>
</dbReference>
<feature type="transmembrane region" description="Helical" evidence="6">
    <location>
        <begin position="226"/>
        <end position="246"/>
    </location>
</feature>
<gene>
    <name evidence="8" type="ORF">FD14_GL001863</name>
</gene>
<keyword evidence="4 6" id="KW-1133">Transmembrane helix</keyword>
<dbReference type="PRINTS" id="PR01036">
    <property type="entry name" value="TCRTETB"/>
</dbReference>
<evidence type="ECO:0000256" key="4">
    <source>
        <dbReference type="ARBA" id="ARBA00022989"/>
    </source>
</evidence>
<feature type="transmembrane region" description="Helical" evidence="6">
    <location>
        <begin position="267"/>
        <end position="291"/>
    </location>
</feature>
<dbReference type="PANTHER" id="PTHR42718:SF9">
    <property type="entry name" value="MAJOR FACILITATOR SUPERFAMILY MULTIDRUG TRANSPORTER MFSC"/>
    <property type="match status" value="1"/>
</dbReference>
<evidence type="ECO:0000259" key="7">
    <source>
        <dbReference type="PROSITE" id="PS50850"/>
    </source>
</evidence>
<dbReference type="InterPro" id="IPR036259">
    <property type="entry name" value="MFS_trans_sf"/>
</dbReference>
<feature type="transmembrane region" description="Helical" evidence="6">
    <location>
        <begin position="404"/>
        <end position="427"/>
    </location>
</feature>
<feature type="domain" description="Major facilitator superfamily (MFS) profile" evidence="7">
    <location>
        <begin position="13"/>
        <end position="469"/>
    </location>
</feature>
<feature type="transmembrane region" description="Helical" evidence="6">
    <location>
        <begin position="49"/>
        <end position="67"/>
    </location>
</feature>
<feature type="transmembrane region" description="Helical" evidence="6">
    <location>
        <begin position="137"/>
        <end position="161"/>
    </location>
</feature>
<organism evidence="8 9">
    <name type="scientific">Secundilactobacillus similis DSM 23365 = JCM 2765</name>
    <dbReference type="NCBI Taxonomy" id="1423804"/>
    <lineage>
        <taxon>Bacteria</taxon>
        <taxon>Bacillati</taxon>
        <taxon>Bacillota</taxon>
        <taxon>Bacilli</taxon>
        <taxon>Lactobacillales</taxon>
        <taxon>Lactobacillaceae</taxon>
        <taxon>Secundilactobacillus</taxon>
    </lineage>
</organism>
<evidence type="ECO:0000256" key="2">
    <source>
        <dbReference type="ARBA" id="ARBA00022448"/>
    </source>
</evidence>
<feature type="transmembrane region" description="Helical" evidence="6">
    <location>
        <begin position="167"/>
        <end position="187"/>
    </location>
</feature>
<protein>
    <submittedName>
        <fullName evidence="8">MFS family major facilitator transporter</fullName>
    </submittedName>
</protein>
<keyword evidence="3 6" id="KW-0812">Transmembrane</keyword>
<dbReference type="AlphaFoldDB" id="A0A0R2F199"/>
<name>A0A0R2F199_9LACO</name>
<evidence type="ECO:0000256" key="6">
    <source>
        <dbReference type="SAM" id="Phobius"/>
    </source>
</evidence>
<feature type="transmembrane region" description="Helical" evidence="6">
    <location>
        <begin position="104"/>
        <end position="125"/>
    </location>
</feature>
<evidence type="ECO:0000313" key="8">
    <source>
        <dbReference type="EMBL" id="KRN18540.1"/>
    </source>
</evidence>
<feature type="transmembrane region" description="Helical" evidence="6">
    <location>
        <begin position="79"/>
        <end position="98"/>
    </location>
</feature>
<dbReference type="Gene3D" id="1.20.1720.10">
    <property type="entry name" value="Multidrug resistance protein D"/>
    <property type="match status" value="1"/>
</dbReference>
<feature type="transmembrane region" description="Helical" evidence="6">
    <location>
        <begin position="12"/>
        <end position="37"/>
    </location>
</feature>
<feature type="transmembrane region" description="Helical" evidence="6">
    <location>
        <begin position="199"/>
        <end position="220"/>
    </location>
</feature>
<feature type="transmembrane region" description="Helical" evidence="6">
    <location>
        <begin position="357"/>
        <end position="374"/>
    </location>
</feature>
<dbReference type="SUPFAM" id="SSF103473">
    <property type="entry name" value="MFS general substrate transporter"/>
    <property type="match status" value="1"/>
</dbReference>
<dbReference type="RefSeq" id="WP_054733021.1">
    <property type="nucleotide sequence ID" value="NZ_AYZM01000148.1"/>
</dbReference>
<evidence type="ECO:0000256" key="1">
    <source>
        <dbReference type="ARBA" id="ARBA00004651"/>
    </source>
</evidence>
<keyword evidence="9" id="KW-1185">Reference proteome</keyword>
<dbReference type="CDD" id="cd17321">
    <property type="entry name" value="MFS_MMR_MDR_like"/>
    <property type="match status" value="1"/>
</dbReference>
<dbReference type="PROSITE" id="PS50850">
    <property type="entry name" value="MFS"/>
    <property type="match status" value="1"/>
</dbReference>
<dbReference type="Pfam" id="PF07690">
    <property type="entry name" value="MFS_1"/>
    <property type="match status" value="1"/>
</dbReference>
<evidence type="ECO:0000256" key="5">
    <source>
        <dbReference type="ARBA" id="ARBA00023136"/>
    </source>
</evidence>
<keyword evidence="2" id="KW-0813">Transport</keyword>
<keyword evidence="5 6" id="KW-0472">Membrane</keyword>
<dbReference type="InterPro" id="IPR011701">
    <property type="entry name" value="MFS"/>
</dbReference>
<sequence length="472" mass="50283">MTTTGENSKRWWILISIGLFAFMSNLDASIVNIAMPIMAKQLAVSMAQIEWVVSGYLIVVSALLLFFGKLGDLYGKIRVFRLGTVVFILGSFLSDWQWTFSFLLVGRVIQGIGAAMTLSNTYGITTATFSVNERGRAMGLIGTFVAFGAVAGPGIGGLVLSQLSWGYIFWINVPIGILAVLLGQLVLPKSEVAATDKQIDWRGFVAFTALITSFFLAILIGQEVGYLKPVPGLLMMVAVISAIMFIRTERRVAAPLMPLSIFKIKPFSYGVGAATLIFMSNFFTVVLMPFYLEDVRGFSAGKAGLLLVIFPIVMMIIGPIGGVLADHFNPAKIVTIGLSLVALSQLGVFFLGLTSSMWLYVGITVVMAIGTGLFQSPNSDIVMSVVAKDQLGSAGSINALARNIGMVSGTALATSVLFAVMSVVAGTKVTTYVATQPGWFVTGMHVAFIVSFGLIVGALGLSLRQGELSLGK</sequence>
<dbReference type="OrthoDB" id="102502at2"/>
<dbReference type="Gene3D" id="1.20.1250.20">
    <property type="entry name" value="MFS general substrate transporter like domains"/>
    <property type="match status" value="1"/>
</dbReference>
<feature type="transmembrane region" description="Helical" evidence="6">
    <location>
        <begin position="439"/>
        <end position="463"/>
    </location>
</feature>
<comment type="subcellular location">
    <subcellularLocation>
        <location evidence="1">Cell membrane</location>
        <topology evidence="1">Multi-pass membrane protein</topology>
    </subcellularLocation>
</comment>
<feature type="transmembrane region" description="Helical" evidence="6">
    <location>
        <begin position="303"/>
        <end position="324"/>
    </location>
</feature>
<dbReference type="Proteomes" id="UP000051442">
    <property type="component" value="Unassembled WGS sequence"/>
</dbReference>
<reference evidence="8 9" key="1">
    <citation type="journal article" date="2015" name="Genome Announc.">
        <title>Expanding the biotechnology potential of lactobacilli through comparative genomics of 213 strains and associated genera.</title>
        <authorList>
            <person name="Sun Z."/>
            <person name="Harris H.M."/>
            <person name="McCann A."/>
            <person name="Guo C."/>
            <person name="Argimon S."/>
            <person name="Zhang W."/>
            <person name="Yang X."/>
            <person name="Jeffery I.B."/>
            <person name="Cooney J.C."/>
            <person name="Kagawa T.F."/>
            <person name="Liu W."/>
            <person name="Song Y."/>
            <person name="Salvetti E."/>
            <person name="Wrobel A."/>
            <person name="Rasinkangas P."/>
            <person name="Parkhill J."/>
            <person name="Rea M.C."/>
            <person name="O'Sullivan O."/>
            <person name="Ritari J."/>
            <person name="Douillard F.P."/>
            <person name="Paul Ross R."/>
            <person name="Yang R."/>
            <person name="Briner A.E."/>
            <person name="Felis G.E."/>
            <person name="de Vos W.M."/>
            <person name="Barrangou R."/>
            <person name="Klaenhammer T.R."/>
            <person name="Caufield P.W."/>
            <person name="Cui Y."/>
            <person name="Zhang H."/>
            <person name="O'Toole P.W."/>
        </authorList>
    </citation>
    <scope>NUCLEOTIDE SEQUENCE [LARGE SCALE GENOMIC DNA]</scope>
    <source>
        <strain evidence="8 9">DSM 23365</strain>
    </source>
</reference>
<dbReference type="GO" id="GO:0022857">
    <property type="term" value="F:transmembrane transporter activity"/>
    <property type="evidence" value="ECO:0007669"/>
    <property type="project" value="InterPro"/>
</dbReference>
<dbReference type="PANTHER" id="PTHR42718">
    <property type="entry name" value="MAJOR FACILITATOR SUPERFAMILY MULTIDRUG TRANSPORTER MFSC"/>
    <property type="match status" value="1"/>
</dbReference>
<dbReference type="PATRIC" id="fig|1423804.4.peg.2020"/>
<dbReference type="GO" id="GO:0005886">
    <property type="term" value="C:plasma membrane"/>
    <property type="evidence" value="ECO:0007669"/>
    <property type="project" value="UniProtKB-SubCell"/>
</dbReference>
<evidence type="ECO:0000256" key="3">
    <source>
        <dbReference type="ARBA" id="ARBA00022692"/>
    </source>
</evidence>
<accession>A0A0R2F199</accession>
<proteinExistence type="predicted"/>
<dbReference type="EMBL" id="AYZM01000148">
    <property type="protein sequence ID" value="KRN18540.1"/>
    <property type="molecule type" value="Genomic_DNA"/>
</dbReference>